<keyword evidence="1" id="KW-0812">Transmembrane</keyword>
<dbReference type="PATRIC" id="fig|1158612.3.peg.1248"/>
<dbReference type="InterPro" id="IPR053468">
    <property type="entry name" value="ComGE-like"/>
</dbReference>
<dbReference type="Proteomes" id="UP000013840">
    <property type="component" value="Unassembled WGS sequence"/>
</dbReference>
<dbReference type="EMBL" id="AJAU01000015">
    <property type="protein sequence ID" value="EOL46588.1"/>
    <property type="molecule type" value="Genomic_DNA"/>
</dbReference>
<proteinExistence type="predicted"/>
<reference evidence="2 3" key="1">
    <citation type="submission" date="2013-02" db="EMBL/GenBank/DDBJ databases">
        <title>The Genome Sequence of Enterococcus caccae BAA-1240.</title>
        <authorList>
            <consortium name="The Broad Institute Genome Sequencing Platform"/>
            <consortium name="The Broad Institute Genome Sequencing Center for Infectious Disease"/>
            <person name="Earl A.M."/>
            <person name="Gilmore M.S."/>
            <person name="Lebreton F."/>
            <person name="Walker B."/>
            <person name="Young S.K."/>
            <person name="Zeng Q."/>
            <person name="Gargeya S."/>
            <person name="Fitzgerald M."/>
            <person name="Haas B."/>
            <person name="Abouelleil A."/>
            <person name="Alvarado L."/>
            <person name="Arachchi H.M."/>
            <person name="Berlin A.M."/>
            <person name="Chapman S.B."/>
            <person name="Dewar J."/>
            <person name="Goldberg J."/>
            <person name="Griggs A."/>
            <person name="Gujja S."/>
            <person name="Hansen M."/>
            <person name="Howarth C."/>
            <person name="Imamovic A."/>
            <person name="Larimer J."/>
            <person name="McCowan C."/>
            <person name="Murphy C."/>
            <person name="Neiman D."/>
            <person name="Pearson M."/>
            <person name="Priest M."/>
            <person name="Roberts A."/>
            <person name="Saif S."/>
            <person name="Shea T."/>
            <person name="Sisk P."/>
            <person name="Sykes S."/>
            <person name="Wortman J."/>
            <person name="Nusbaum C."/>
            <person name="Birren B."/>
        </authorList>
    </citation>
    <scope>NUCLEOTIDE SEQUENCE [LARGE SCALE GENOMIC DNA]</scope>
    <source>
        <strain evidence="2 3">ATCC BAA-1240</strain>
    </source>
</reference>
<gene>
    <name evidence="2" type="ORF">UC7_01260</name>
</gene>
<dbReference type="AlphaFoldDB" id="R3TZI5"/>
<feature type="transmembrane region" description="Helical" evidence="1">
    <location>
        <begin position="12"/>
        <end position="33"/>
    </location>
</feature>
<evidence type="ECO:0008006" key="4">
    <source>
        <dbReference type="Google" id="ProtNLM"/>
    </source>
</evidence>
<protein>
    <recommendedName>
        <fullName evidence="4">Prepilin-type N-terminal cleavage/methylation domain-containing protein</fullName>
    </recommendedName>
</protein>
<keyword evidence="1" id="KW-0472">Membrane</keyword>
<evidence type="ECO:0000313" key="2">
    <source>
        <dbReference type="EMBL" id="EOL46588.1"/>
    </source>
</evidence>
<name>R3TZI5_9ENTE</name>
<accession>R3TZI5</accession>
<evidence type="ECO:0000313" key="3">
    <source>
        <dbReference type="Proteomes" id="UP000013840"/>
    </source>
</evidence>
<dbReference type="eggNOG" id="ENOG50306PN">
    <property type="taxonomic scope" value="Bacteria"/>
</dbReference>
<sequence length="107" mass="12480">MLKKLSRYKGYILLESLIALGLLCLMIGSYISLNTLLLKKNNQANEQLRMYRALYEQVKVYENYGGQSFQEIHLANSNYQVRFDKTNNKLTKVEITDGKENIILKKE</sequence>
<organism evidence="2 3">
    <name type="scientific">Enterococcus caccae ATCC BAA-1240</name>
    <dbReference type="NCBI Taxonomy" id="1158612"/>
    <lineage>
        <taxon>Bacteria</taxon>
        <taxon>Bacillati</taxon>
        <taxon>Bacillota</taxon>
        <taxon>Bacilli</taxon>
        <taxon>Lactobacillales</taxon>
        <taxon>Enterococcaceae</taxon>
        <taxon>Enterococcus</taxon>
    </lineage>
</organism>
<comment type="caution">
    <text evidence="2">The sequence shown here is derived from an EMBL/GenBank/DDBJ whole genome shotgun (WGS) entry which is preliminary data.</text>
</comment>
<dbReference type="NCBIfam" id="NF041013">
    <property type="entry name" value="T4P_ComGE"/>
    <property type="match status" value="1"/>
</dbReference>
<evidence type="ECO:0000256" key="1">
    <source>
        <dbReference type="SAM" id="Phobius"/>
    </source>
</evidence>
<keyword evidence="1" id="KW-1133">Transmembrane helix</keyword>
<dbReference type="STRING" id="317735.RU98_GL002617"/>
<keyword evidence="3" id="KW-1185">Reference proteome</keyword>
<dbReference type="RefSeq" id="WP_010771399.1">
    <property type="nucleotide sequence ID" value="NZ_KB946333.1"/>
</dbReference>